<dbReference type="InterPro" id="IPR017517">
    <property type="entry name" value="Maleyloyr_isom"/>
</dbReference>
<dbReference type="Pfam" id="PF11716">
    <property type="entry name" value="MDMPI_N"/>
    <property type="match status" value="1"/>
</dbReference>
<gene>
    <name evidence="2" type="ORF">JE024_06565</name>
</gene>
<evidence type="ECO:0000313" key="2">
    <source>
        <dbReference type="EMBL" id="MBM9618412.1"/>
    </source>
</evidence>
<dbReference type="NCBIfam" id="TIGR03083">
    <property type="entry name" value="maleylpyruvate isomerase family mycothiol-dependent enzyme"/>
    <property type="match status" value="1"/>
</dbReference>
<dbReference type="EMBL" id="JAFEJA010000001">
    <property type="protein sequence ID" value="MBM9618412.1"/>
    <property type="molecule type" value="Genomic_DNA"/>
</dbReference>
<dbReference type="SUPFAM" id="SSF109854">
    <property type="entry name" value="DinB/YfiT-like putative metalloenzymes"/>
    <property type="match status" value="1"/>
</dbReference>
<comment type="caution">
    <text evidence="2">The sequence shown here is derived from an EMBL/GenBank/DDBJ whole genome shotgun (WGS) entry which is preliminary data.</text>
</comment>
<proteinExistence type="predicted"/>
<accession>A0ABS2ULI8</accession>
<dbReference type="InterPro" id="IPR017520">
    <property type="entry name" value="CHP03086"/>
</dbReference>
<organism evidence="2 3">
    <name type="scientific">Streptomyces zhihengii</name>
    <dbReference type="NCBI Taxonomy" id="1818004"/>
    <lineage>
        <taxon>Bacteria</taxon>
        <taxon>Bacillati</taxon>
        <taxon>Actinomycetota</taxon>
        <taxon>Actinomycetes</taxon>
        <taxon>Kitasatosporales</taxon>
        <taxon>Streptomycetaceae</taxon>
        <taxon>Streptomyces</taxon>
    </lineage>
</organism>
<name>A0ABS2ULI8_9ACTN</name>
<keyword evidence="3" id="KW-1185">Reference proteome</keyword>
<dbReference type="Gene3D" id="1.20.120.450">
    <property type="entry name" value="dinb family like domain"/>
    <property type="match status" value="1"/>
</dbReference>
<dbReference type="NCBIfam" id="TIGR03086">
    <property type="entry name" value="TIGR03086 family metal-binding protein"/>
    <property type="match status" value="1"/>
</dbReference>
<evidence type="ECO:0000259" key="1">
    <source>
        <dbReference type="Pfam" id="PF11716"/>
    </source>
</evidence>
<feature type="domain" description="Mycothiol-dependent maleylpyruvate isomerase metal-binding" evidence="1">
    <location>
        <begin position="18"/>
        <end position="142"/>
    </location>
</feature>
<protein>
    <submittedName>
        <fullName evidence="2">TIGR03086 family protein</fullName>
    </submittedName>
</protein>
<reference evidence="2 3" key="1">
    <citation type="journal article" date="2016" name="Arch. Microbiol.">
        <title>Streptomyces zhihengii sp. nov., isolated from rhizospheric soil of Psammosilene tunicoides.</title>
        <authorList>
            <person name="Huang M.J."/>
            <person name="Fei J.J."/>
            <person name="Salam N."/>
            <person name="Kim C.J."/>
            <person name="Hozzein W.N."/>
            <person name="Xiao M."/>
            <person name="Huang H.Q."/>
            <person name="Li W.J."/>
        </authorList>
    </citation>
    <scope>NUCLEOTIDE SEQUENCE [LARGE SCALE GENOMIC DNA]</scope>
    <source>
        <strain evidence="2 3">YIM T102</strain>
    </source>
</reference>
<dbReference type="InterPro" id="IPR034660">
    <property type="entry name" value="DinB/YfiT-like"/>
</dbReference>
<evidence type="ECO:0000313" key="3">
    <source>
        <dbReference type="Proteomes" id="UP000664109"/>
    </source>
</evidence>
<dbReference type="Proteomes" id="UP000664109">
    <property type="component" value="Unassembled WGS sequence"/>
</dbReference>
<sequence length="208" mass="21586">MTDATETTGPSGTTLPDLAAAAAGVAALLPGVRDDRLDDPTPCPDYAVREMLAHLLGLATAFRDAAAKETGPTTATSPDASRPVLAGDWRTALPERLAELTAAWRRPDAWEGMTQAGGVTLPGAVAGRVALNELVVHGWDLAVATGQPYDVDEASLAVSREMLTPTGDDSMRDAIFGPVVPVPEGAPLLHRIVGLSGRRPDWSAAHPA</sequence>
<dbReference type="RefSeq" id="WP_205372689.1">
    <property type="nucleotide sequence ID" value="NZ_JAFEJA010000001.1"/>
</dbReference>
<dbReference type="InterPro" id="IPR024344">
    <property type="entry name" value="MDMPI_metal-binding"/>
</dbReference>